<proteinExistence type="predicted"/>
<keyword evidence="1" id="KW-0472">Membrane</keyword>
<dbReference type="RefSeq" id="WP_299216803.1">
    <property type="nucleotide sequence ID" value="NZ_JBDGHN010000002.1"/>
</dbReference>
<feature type="transmembrane region" description="Helical" evidence="1">
    <location>
        <begin position="12"/>
        <end position="30"/>
    </location>
</feature>
<dbReference type="InterPro" id="IPR007896">
    <property type="entry name" value="BTP_bacteria"/>
</dbReference>
<comment type="caution">
    <text evidence="3">The sequence shown here is derived from an EMBL/GenBank/DDBJ whole genome shotgun (WGS) entry which is preliminary data.</text>
</comment>
<gene>
    <name evidence="3" type="ORF">AAIR29_02410</name>
</gene>
<accession>A0ABU9X501</accession>
<reference evidence="3 4" key="1">
    <citation type="submission" date="2024-05" db="EMBL/GenBank/DDBJ databases">
        <authorList>
            <person name="Kim H.-Y."/>
            <person name="Kim E."/>
            <person name="Cai Y."/>
            <person name="Yang S.-M."/>
            <person name="Lee W."/>
        </authorList>
    </citation>
    <scope>NUCLEOTIDE SEQUENCE [LARGE SCALE GENOMIC DNA]</scope>
    <source>
        <strain evidence="3 4">FBL11</strain>
    </source>
</reference>
<name>A0ABU9X501_9GAMM</name>
<dbReference type="InterPro" id="IPR058208">
    <property type="entry name" value="PACE"/>
</dbReference>
<dbReference type="Proteomes" id="UP001461960">
    <property type="component" value="Unassembled WGS sequence"/>
</dbReference>
<keyword evidence="1" id="KW-0812">Transmembrane</keyword>
<evidence type="ECO:0000256" key="1">
    <source>
        <dbReference type="SAM" id="Phobius"/>
    </source>
</evidence>
<dbReference type="Pfam" id="PF05232">
    <property type="entry name" value="BTP"/>
    <property type="match status" value="2"/>
</dbReference>
<feature type="domain" description="Chlorhexidine efflux transporter" evidence="2">
    <location>
        <begin position="74"/>
        <end position="136"/>
    </location>
</feature>
<organism evidence="3 4">
    <name type="scientific">Psychrobacter saeujeotis</name>
    <dbReference type="NCBI Taxonomy" id="3143436"/>
    <lineage>
        <taxon>Bacteria</taxon>
        <taxon>Pseudomonadati</taxon>
        <taxon>Pseudomonadota</taxon>
        <taxon>Gammaproteobacteria</taxon>
        <taxon>Moraxellales</taxon>
        <taxon>Moraxellaceae</taxon>
        <taxon>Psychrobacter</taxon>
    </lineage>
</organism>
<keyword evidence="4" id="KW-1185">Reference proteome</keyword>
<sequence length="147" mass="16776">MITLSPLKRRIVYVVIFEIIAIISSTYVLMKLSDSDAAESLPVAVMVSLAAVIWNFIYNTAFEAWEQRRQVAKRTLLIRSIHALGFEGGLVLVCLPIYMIWYDVGLLEAFMMEVALLLFFLVYTFIFTLIFDKIFTLPNHHKPAPAS</sequence>
<evidence type="ECO:0000313" key="3">
    <source>
        <dbReference type="EMBL" id="MEN2750477.1"/>
    </source>
</evidence>
<evidence type="ECO:0000313" key="4">
    <source>
        <dbReference type="Proteomes" id="UP001461960"/>
    </source>
</evidence>
<feature type="transmembrane region" description="Helical" evidence="1">
    <location>
        <begin position="83"/>
        <end position="102"/>
    </location>
</feature>
<keyword evidence="1" id="KW-1133">Transmembrane helix</keyword>
<feature type="transmembrane region" description="Helical" evidence="1">
    <location>
        <begin position="114"/>
        <end position="131"/>
    </location>
</feature>
<feature type="domain" description="Chlorhexidine efflux transporter" evidence="2">
    <location>
        <begin position="6"/>
        <end position="68"/>
    </location>
</feature>
<evidence type="ECO:0000259" key="2">
    <source>
        <dbReference type="Pfam" id="PF05232"/>
    </source>
</evidence>
<feature type="transmembrane region" description="Helical" evidence="1">
    <location>
        <begin position="42"/>
        <end position="62"/>
    </location>
</feature>
<dbReference type="NCBIfam" id="NF033664">
    <property type="entry name" value="PACE_transport"/>
    <property type="match status" value="1"/>
</dbReference>
<dbReference type="EMBL" id="JBDGHN010000002">
    <property type="protein sequence ID" value="MEN2750477.1"/>
    <property type="molecule type" value="Genomic_DNA"/>
</dbReference>
<protein>
    <submittedName>
        <fullName evidence="3">PACE efflux transporter</fullName>
    </submittedName>
</protein>